<dbReference type="EMBL" id="MN740451">
    <property type="protein sequence ID" value="QHU27132.1"/>
    <property type="molecule type" value="Genomic_DNA"/>
</dbReference>
<evidence type="ECO:0000313" key="1">
    <source>
        <dbReference type="EMBL" id="QHU27132.1"/>
    </source>
</evidence>
<protein>
    <submittedName>
        <fullName evidence="1">Uncharacterized protein</fullName>
    </submittedName>
</protein>
<accession>A0A6C0LD01</accession>
<name>A0A6C0LD01_9ZZZZ</name>
<proteinExistence type="predicted"/>
<sequence>MDIIFIGAIIYCLEMVANYHIPRIPTKDNPAVIKHESLDFLKQNVLDAIGGKVDLDK</sequence>
<organism evidence="1">
    <name type="scientific">viral metagenome</name>
    <dbReference type="NCBI Taxonomy" id="1070528"/>
    <lineage>
        <taxon>unclassified sequences</taxon>
        <taxon>metagenomes</taxon>
        <taxon>organismal metagenomes</taxon>
    </lineage>
</organism>
<dbReference type="AlphaFoldDB" id="A0A6C0LD01"/>
<reference evidence="1" key="1">
    <citation type="journal article" date="2020" name="Nature">
        <title>Giant virus diversity and host interactions through global metagenomics.</title>
        <authorList>
            <person name="Schulz F."/>
            <person name="Roux S."/>
            <person name="Paez-Espino D."/>
            <person name="Jungbluth S."/>
            <person name="Walsh D.A."/>
            <person name="Denef V.J."/>
            <person name="McMahon K.D."/>
            <person name="Konstantinidis K.T."/>
            <person name="Eloe-Fadrosh E.A."/>
            <person name="Kyrpides N.C."/>
            <person name="Woyke T."/>
        </authorList>
    </citation>
    <scope>NUCLEOTIDE SEQUENCE</scope>
    <source>
        <strain evidence="1">GVMAG-M-3300027763-16</strain>
    </source>
</reference>